<dbReference type="CDD" id="cd00610">
    <property type="entry name" value="OAT_like"/>
    <property type="match status" value="1"/>
</dbReference>
<dbReference type="NCBIfam" id="TIGR00699">
    <property type="entry name" value="GABAtrns_euk"/>
    <property type="match status" value="1"/>
</dbReference>
<evidence type="ECO:0000313" key="14">
    <source>
        <dbReference type="EMBL" id="KAH3873713.1"/>
    </source>
</evidence>
<protein>
    <recommendedName>
        <fullName evidence="10">(S)-3-amino-2-methylpropionate transaminase</fullName>
        <ecNumber evidence="4">2.6.1.19</ecNumber>
        <ecNumber evidence="3">2.6.1.22</ecNumber>
    </recommendedName>
    <alternativeName>
        <fullName evidence="11">GABA aminotransferase</fullName>
    </alternativeName>
    <alternativeName>
        <fullName evidence="9">Gamma-amino-N-butyrate transaminase</fullName>
    </alternativeName>
    <alternativeName>
        <fullName evidence="8">L-AIBAT</fullName>
    </alternativeName>
</protein>
<dbReference type="InterPro" id="IPR004631">
    <property type="entry name" value="4NH2But_aminotransferase_euk"/>
</dbReference>
<evidence type="ECO:0000256" key="5">
    <source>
        <dbReference type="ARBA" id="ARBA00022576"/>
    </source>
</evidence>
<gene>
    <name evidence="14" type="ORF">DPMN_036949</name>
</gene>
<evidence type="ECO:0000313" key="15">
    <source>
        <dbReference type="Proteomes" id="UP000828390"/>
    </source>
</evidence>
<evidence type="ECO:0000256" key="2">
    <source>
        <dbReference type="ARBA" id="ARBA00008954"/>
    </source>
</evidence>
<dbReference type="GO" id="GO:0034386">
    <property type="term" value="F:4-aminobutyrate:2-oxoglutarate transaminase activity"/>
    <property type="evidence" value="ECO:0007669"/>
    <property type="project" value="UniProtKB-EC"/>
</dbReference>
<keyword evidence="5" id="KW-0032">Aminotransferase</keyword>
<dbReference type="Proteomes" id="UP000828390">
    <property type="component" value="Unassembled WGS sequence"/>
</dbReference>
<comment type="cofactor">
    <cofactor evidence="1">
        <name>pyridoxal 5'-phosphate</name>
        <dbReference type="ChEBI" id="CHEBI:597326"/>
    </cofactor>
</comment>
<keyword evidence="7 13" id="KW-0663">Pyridoxal phosphate</keyword>
<comment type="similarity">
    <text evidence="2 13">Belongs to the class-III pyridoxal-phosphate-dependent aminotransferase family.</text>
</comment>
<dbReference type="Pfam" id="PF00202">
    <property type="entry name" value="Aminotran_3"/>
    <property type="match status" value="1"/>
</dbReference>
<dbReference type="EMBL" id="JAIWYP010000002">
    <property type="protein sequence ID" value="KAH3873713.1"/>
    <property type="molecule type" value="Genomic_DNA"/>
</dbReference>
<dbReference type="FunFam" id="3.40.640.10:FF:000073">
    <property type="entry name" value="Probable 4-aminobutyrate aminotransferase"/>
    <property type="match status" value="1"/>
</dbReference>
<dbReference type="InterPro" id="IPR015421">
    <property type="entry name" value="PyrdxlP-dep_Trfase_major"/>
</dbReference>
<reference evidence="14" key="2">
    <citation type="submission" date="2020-11" db="EMBL/GenBank/DDBJ databases">
        <authorList>
            <person name="McCartney M.A."/>
            <person name="Auch B."/>
            <person name="Kono T."/>
            <person name="Mallez S."/>
            <person name="Becker A."/>
            <person name="Gohl D.M."/>
            <person name="Silverstein K.A.T."/>
            <person name="Koren S."/>
            <person name="Bechman K.B."/>
            <person name="Herman A."/>
            <person name="Abrahante J.E."/>
            <person name="Garbe J."/>
        </authorList>
    </citation>
    <scope>NUCLEOTIDE SEQUENCE</scope>
    <source>
        <strain evidence="14">Duluth1</strain>
        <tissue evidence="14">Whole animal</tissue>
    </source>
</reference>
<proteinExistence type="inferred from homology"/>
<accession>A0A9D4MBQ0</accession>
<dbReference type="AlphaFoldDB" id="A0A9D4MBQ0"/>
<dbReference type="InterPro" id="IPR005814">
    <property type="entry name" value="Aminotrans_3"/>
</dbReference>
<dbReference type="Gene3D" id="3.40.640.10">
    <property type="entry name" value="Type I PLP-dependent aspartate aminotransferase-like (Major domain)"/>
    <property type="match status" value="1"/>
</dbReference>
<evidence type="ECO:0000256" key="3">
    <source>
        <dbReference type="ARBA" id="ARBA00012876"/>
    </source>
</evidence>
<dbReference type="EC" id="2.6.1.19" evidence="4"/>
<evidence type="ECO:0000256" key="8">
    <source>
        <dbReference type="ARBA" id="ARBA00029760"/>
    </source>
</evidence>
<evidence type="ECO:0000256" key="4">
    <source>
        <dbReference type="ARBA" id="ARBA00012912"/>
    </source>
</evidence>
<comment type="catalytic activity">
    <reaction evidence="12">
        <text>4-aminobutanoate + 2-oxoglutarate = succinate semialdehyde + L-glutamate</text>
        <dbReference type="Rhea" id="RHEA:23352"/>
        <dbReference type="ChEBI" id="CHEBI:16810"/>
        <dbReference type="ChEBI" id="CHEBI:29985"/>
        <dbReference type="ChEBI" id="CHEBI:57706"/>
        <dbReference type="ChEBI" id="CHEBI:59888"/>
        <dbReference type="EC" id="2.6.1.19"/>
    </reaction>
</comment>
<name>A0A9D4MBQ0_DREPO</name>
<organism evidence="14 15">
    <name type="scientific">Dreissena polymorpha</name>
    <name type="common">Zebra mussel</name>
    <name type="synonym">Mytilus polymorpha</name>
    <dbReference type="NCBI Taxonomy" id="45954"/>
    <lineage>
        <taxon>Eukaryota</taxon>
        <taxon>Metazoa</taxon>
        <taxon>Spiralia</taxon>
        <taxon>Lophotrochozoa</taxon>
        <taxon>Mollusca</taxon>
        <taxon>Bivalvia</taxon>
        <taxon>Autobranchia</taxon>
        <taxon>Heteroconchia</taxon>
        <taxon>Euheterodonta</taxon>
        <taxon>Imparidentia</taxon>
        <taxon>Neoheterodontei</taxon>
        <taxon>Myida</taxon>
        <taxon>Dreissenoidea</taxon>
        <taxon>Dreissenidae</taxon>
        <taxon>Dreissena</taxon>
    </lineage>
</organism>
<keyword evidence="6" id="KW-0808">Transferase</keyword>
<evidence type="ECO:0000256" key="7">
    <source>
        <dbReference type="ARBA" id="ARBA00022898"/>
    </source>
</evidence>
<evidence type="ECO:0000256" key="13">
    <source>
        <dbReference type="RuleBase" id="RU003560"/>
    </source>
</evidence>
<evidence type="ECO:0000256" key="9">
    <source>
        <dbReference type="ARBA" id="ARBA00030204"/>
    </source>
</evidence>
<dbReference type="InterPro" id="IPR015422">
    <property type="entry name" value="PyrdxlP-dep_Trfase_small"/>
</dbReference>
<dbReference type="PANTHER" id="PTHR43206">
    <property type="entry name" value="AMINOTRANSFERASE"/>
    <property type="match status" value="1"/>
</dbReference>
<keyword evidence="15" id="KW-1185">Reference proteome</keyword>
<dbReference type="GO" id="GO:0047298">
    <property type="term" value="F:(S)-3-amino-2-methylpropionate transaminase activity"/>
    <property type="evidence" value="ECO:0007669"/>
    <property type="project" value="UniProtKB-EC"/>
</dbReference>
<dbReference type="InterPro" id="IPR015424">
    <property type="entry name" value="PyrdxlP-dep_Trfase"/>
</dbReference>
<dbReference type="PANTHER" id="PTHR43206:SF1">
    <property type="entry name" value="4-AMINOBUTYRATE AMINOTRANSFERASE, MITOCHONDRIAL"/>
    <property type="match status" value="1"/>
</dbReference>
<dbReference type="Gene3D" id="3.90.1150.10">
    <property type="entry name" value="Aspartate Aminotransferase, domain 1"/>
    <property type="match status" value="1"/>
</dbReference>
<dbReference type="GO" id="GO:0005739">
    <property type="term" value="C:mitochondrion"/>
    <property type="evidence" value="ECO:0007669"/>
    <property type="project" value="TreeGrafter"/>
</dbReference>
<sequence length="498" mass="55951">MIQRKVARLARNAKSLLNSGKWRPLTTSAGIEYQNEPPGPIVVTEIPGPQSRKLQSDLDAIQNASMVQFFCDYDVSRGNYLADVDGNVMLDLFTQISSLPLGYNHPAMTSVLKDPSNWSTFVNRPALGYFPPANWVNRLQSALVSVAPPGMKHVQTMACGSCSVEHGLKALFLKYARDRREGRLYTQEEIDSCMWNQPPGSPKLTVLSFHNGLHGRTMACLGLTHSKWQMKIDMPAPDWPIARFPALRYPLEDYVSENTAEEHSCLAEVEERIDAWNRKEMPVAAVVVEPIQAEGGDNHATAAFFQVLRDITKKRNIGLLIDEVQTGCGPTGLFWAHEHFRLSDTPDVVTFSKKMLTGGFYCKKSFKPIESNRIFNTWVGDPSKVLLLEAVVKVIREQGLVERTRVTGEYLLTGLRQMQDKYPGILTKARGLGTFCAIDFHNTESRDSLVFKLRQRGVHTGTCGSVTLRLRPSLIFQTRHVDLFLEHFQTVLETMPTK</sequence>
<dbReference type="GO" id="GO:0030170">
    <property type="term" value="F:pyridoxal phosphate binding"/>
    <property type="evidence" value="ECO:0007669"/>
    <property type="project" value="InterPro"/>
</dbReference>
<comment type="caution">
    <text evidence="14">The sequence shown here is derived from an EMBL/GenBank/DDBJ whole genome shotgun (WGS) entry which is preliminary data.</text>
</comment>
<dbReference type="PIRSF" id="PIRSF000521">
    <property type="entry name" value="Transaminase_4ab_Lys_Orn"/>
    <property type="match status" value="1"/>
</dbReference>
<dbReference type="SUPFAM" id="SSF53383">
    <property type="entry name" value="PLP-dependent transferases"/>
    <property type="match status" value="1"/>
</dbReference>
<dbReference type="GO" id="GO:0009450">
    <property type="term" value="P:gamma-aminobutyric acid catabolic process"/>
    <property type="evidence" value="ECO:0007669"/>
    <property type="project" value="TreeGrafter"/>
</dbReference>
<evidence type="ECO:0000256" key="6">
    <source>
        <dbReference type="ARBA" id="ARBA00022679"/>
    </source>
</evidence>
<evidence type="ECO:0000256" key="10">
    <source>
        <dbReference type="ARBA" id="ARBA00030857"/>
    </source>
</evidence>
<dbReference type="OrthoDB" id="5419315at2759"/>
<dbReference type="EC" id="2.6.1.22" evidence="3"/>
<reference evidence="14" key="1">
    <citation type="journal article" date="2019" name="bioRxiv">
        <title>The Genome of the Zebra Mussel, Dreissena polymorpha: A Resource for Invasive Species Research.</title>
        <authorList>
            <person name="McCartney M.A."/>
            <person name="Auch B."/>
            <person name="Kono T."/>
            <person name="Mallez S."/>
            <person name="Zhang Y."/>
            <person name="Obille A."/>
            <person name="Becker A."/>
            <person name="Abrahante J.E."/>
            <person name="Garbe J."/>
            <person name="Badalamenti J.P."/>
            <person name="Herman A."/>
            <person name="Mangelson H."/>
            <person name="Liachko I."/>
            <person name="Sullivan S."/>
            <person name="Sone E.D."/>
            <person name="Koren S."/>
            <person name="Silverstein K.A.T."/>
            <person name="Beckman K.B."/>
            <person name="Gohl D.M."/>
        </authorList>
    </citation>
    <scope>NUCLEOTIDE SEQUENCE</scope>
    <source>
        <strain evidence="14">Duluth1</strain>
        <tissue evidence="14">Whole animal</tissue>
    </source>
</reference>
<evidence type="ECO:0000256" key="12">
    <source>
        <dbReference type="ARBA" id="ARBA00048021"/>
    </source>
</evidence>
<evidence type="ECO:0000256" key="11">
    <source>
        <dbReference type="ARBA" id="ARBA00031787"/>
    </source>
</evidence>
<evidence type="ECO:0000256" key="1">
    <source>
        <dbReference type="ARBA" id="ARBA00001933"/>
    </source>
</evidence>